<dbReference type="RefSeq" id="WP_110256950.1">
    <property type="nucleotide sequence ID" value="NZ_QJKB01000008.1"/>
</dbReference>
<sequence length="228" mass="25910">MNSQWLFPTPYCLFVRLSVRRERYVQFKDLAGKVAFAYQQHSRRMRWMAYATVAGPANYVYIMLPLAELADMDRMPSLDQVLHDVYGADSTPLLEKFQECVLQMESFVLNRVNDGIDPIERETPPPYLYYLNLQAHPGRMGQLMQNLQQLGVATAGSPLFCFATFAGPVRLHAFTMGNTIAELGEVATLERRVVQHYGAEDGHKVIAQIHDTLVDIDASILRYIGHLD</sequence>
<dbReference type="AlphaFoldDB" id="A0A318IY16"/>
<comment type="caution">
    <text evidence="1">The sequence shown here is derived from an EMBL/GenBank/DDBJ whole genome shotgun (WGS) entry which is preliminary data.</text>
</comment>
<accession>A0A318IY16</accession>
<organism evidence="1 2">
    <name type="scientific">Undibacterium pigrum</name>
    <dbReference type="NCBI Taxonomy" id="401470"/>
    <lineage>
        <taxon>Bacteria</taxon>
        <taxon>Pseudomonadati</taxon>
        <taxon>Pseudomonadota</taxon>
        <taxon>Betaproteobacteria</taxon>
        <taxon>Burkholderiales</taxon>
        <taxon>Oxalobacteraceae</taxon>
        <taxon>Undibacterium</taxon>
    </lineage>
</organism>
<name>A0A318IY16_9BURK</name>
<keyword evidence="2" id="KW-1185">Reference proteome</keyword>
<reference evidence="1 2" key="1">
    <citation type="submission" date="2018-05" db="EMBL/GenBank/DDBJ databases">
        <title>Genomic Encyclopedia of Type Strains, Phase IV (KMG-IV): sequencing the most valuable type-strain genomes for metagenomic binning, comparative biology and taxonomic classification.</title>
        <authorList>
            <person name="Goeker M."/>
        </authorList>
    </citation>
    <scope>NUCLEOTIDE SEQUENCE [LARGE SCALE GENOMIC DNA]</scope>
    <source>
        <strain evidence="1 2">DSM 19792</strain>
    </source>
</reference>
<gene>
    <name evidence="1" type="ORF">DFR42_10838</name>
</gene>
<dbReference type="Proteomes" id="UP000247792">
    <property type="component" value="Unassembled WGS sequence"/>
</dbReference>
<dbReference type="OrthoDB" id="9155441at2"/>
<dbReference type="EMBL" id="QJKB01000008">
    <property type="protein sequence ID" value="PXX40205.1"/>
    <property type="molecule type" value="Genomic_DNA"/>
</dbReference>
<protein>
    <submittedName>
        <fullName evidence="1">Uncharacterized protein</fullName>
    </submittedName>
</protein>
<evidence type="ECO:0000313" key="2">
    <source>
        <dbReference type="Proteomes" id="UP000247792"/>
    </source>
</evidence>
<proteinExistence type="predicted"/>
<evidence type="ECO:0000313" key="1">
    <source>
        <dbReference type="EMBL" id="PXX40205.1"/>
    </source>
</evidence>